<keyword evidence="2" id="KW-1185">Reference proteome</keyword>
<protein>
    <submittedName>
        <fullName evidence="1">Uncharacterized protein</fullName>
    </submittedName>
</protein>
<dbReference type="EMBL" id="ML994610">
    <property type="protein sequence ID" value="KAF2195460.1"/>
    <property type="molecule type" value="Genomic_DNA"/>
</dbReference>
<name>A0A6A6EZ97_9PEZI</name>
<gene>
    <name evidence="1" type="ORF">K469DRAFT_12665</name>
</gene>
<proteinExistence type="predicted"/>
<evidence type="ECO:0000313" key="2">
    <source>
        <dbReference type="Proteomes" id="UP000800200"/>
    </source>
</evidence>
<evidence type="ECO:0000313" key="1">
    <source>
        <dbReference type="EMBL" id="KAF2195460.1"/>
    </source>
</evidence>
<dbReference type="Proteomes" id="UP000800200">
    <property type="component" value="Unassembled WGS sequence"/>
</dbReference>
<organism evidence="1 2">
    <name type="scientific">Zopfia rhizophila CBS 207.26</name>
    <dbReference type="NCBI Taxonomy" id="1314779"/>
    <lineage>
        <taxon>Eukaryota</taxon>
        <taxon>Fungi</taxon>
        <taxon>Dikarya</taxon>
        <taxon>Ascomycota</taxon>
        <taxon>Pezizomycotina</taxon>
        <taxon>Dothideomycetes</taxon>
        <taxon>Dothideomycetes incertae sedis</taxon>
        <taxon>Zopfiaceae</taxon>
        <taxon>Zopfia</taxon>
    </lineage>
</organism>
<reference evidence="1" key="1">
    <citation type="journal article" date="2020" name="Stud. Mycol.">
        <title>101 Dothideomycetes genomes: a test case for predicting lifestyles and emergence of pathogens.</title>
        <authorList>
            <person name="Haridas S."/>
            <person name="Albert R."/>
            <person name="Binder M."/>
            <person name="Bloem J."/>
            <person name="Labutti K."/>
            <person name="Salamov A."/>
            <person name="Andreopoulos B."/>
            <person name="Baker S."/>
            <person name="Barry K."/>
            <person name="Bills G."/>
            <person name="Bluhm B."/>
            <person name="Cannon C."/>
            <person name="Castanera R."/>
            <person name="Culley D."/>
            <person name="Daum C."/>
            <person name="Ezra D."/>
            <person name="Gonzalez J."/>
            <person name="Henrissat B."/>
            <person name="Kuo A."/>
            <person name="Liang C."/>
            <person name="Lipzen A."/>
            <person name="Lutzoni F."/>
            <person name="Magnuson J."/>
            <person name="Mondo S."/>
            <person name="Nolan M."/>
            <person name="Ohm R."/>
            <person name="Pangilinan J."/>
            <person name="Park H.-J."/>
            <person name="Ramirez L."/>
            <person name="Alfaro M."/>
            <person name="Sun H."/>
            <person name="Tritt A."/>
            <person name="Yoshinaga Y."/>
            <person name="Zwiers L.-H."/>
            <person name="Turgeon B."/>
            <person name="Goodwin S."/>
            <person name="Spatafora J."/>
            <person name="Crous P."/>
            <person name="Grigoriev I."/>
        </authorList>
    </citation>
    <scope>NUCLEOTIDE SEQUENCE</scope>
    <source>
        <strain evidence="1">CBS 207.26</strain>
    </source>
</reference>
<accession>A0A6A6EZ97</accession>
<sequence length="103" mass="11241">MIIICNSYPVHSRYAPRLPPLPAPISSGGQPDIHPSPIPIPIPIYTKPPGVPSLSLTNLFLLTTETSLLLTIPSSECLKPSRTLIRKAPATLKKRKRRLQLGS</sequence>
<dbReference type="AlphaFoldDB" id="A0A6A6EZ97"/>